<dbReference type="InterPro" id="IPR005861">
    <property type="entry name" value="HisP_aminotrans"/>
</dbReference>
<feature type="region of interest" description="Disordered" evidence="10">
    <location>
        <begin position="1"/>
        <end position="42"/>
    </location>
</feature>
<protein>
    <recommendedName>
        <fullName evidence="9">Histidinol-phosphate aminotransferase</fullName>
        <ecNumber evidence="9">2.6.1.9</ecNumber>
    </recommendedName>
    <alternativeName>
        <fullName evidence="9">Imidazole acetol-phosphate transaminase</fullName>
    </alternativeName>
</protein>
<dbReference type="Pfam" id="PF00155">
    <property type="entry name" value="Aminotran_1_2"/>
    <property type="match status" value="1"/>
</dbReference>
<evidence type="ECO:0000256" key="9">
    <source>
        <dbReference type="HAMAP-Rule" id="MF_01023"/>
    </source>
</evidence>
<comment type="catalytic activity">
    <reaction evidence="9">
        <text>L-histidinol phosphate + 2-oxoglutarate = 3-(imidazol-4-yl)-2-oxopropyl phosphate + L-glutamate</text>
        <dbReference type="Rhea" id="RHEA:23744"/>
        <dbReference type="ChEBI" id="CHEBI:16810"/>
        <dbReference type="ChEBI" id="CHEBI:29985"/>
        <dbReference type="ChEBI" id="CHEBI:57766"/>
        <dbReference type="ChEBI" id="CHEBI:57980"/>
        <dbReference type="EC" id="2.6.1.9"/>
    </reaction>
</comment>
<evidence type="ECO:0000313" key="12">
    <source>
        <dbReference type="EMBL" id="XBH23158.1"/>
    </source>
</evidence>
<comment type="similarity">
    <text evidence="2 9">Belongs to the class-II pyridoxal-phosphate-dependent aminotransferase family. Histidinol-phosphate aminotransferase subfamily.</text>
</comment>
<comment type="pathway">
    <text evidence="9">Amino-acid biosynthesis; L-histidine biosynthesis; L-histidine from 5-phospho-alpha-D-ribose 1-diphosphate: step 7/9.</text>
</comment>
<dbReference type="PROSITE" id="PS00599">
    <property type="entry name" value="AA_TRANSFER_CLASS_2"/>
    <property type="match status" value="1"/>
</dbReference>
<dbReference type="HAMAP" id="MF_01023">
    <property type="entry name" value="HisC_aminotrans_2"/>
    <property type="match status" value="1"/>
</dbReference>
<feature type="modified residue" description="N6-(pyridoxal phosphate)lysine" evidence="9">
    <location>
        <position position="240"/>
    </location>
</feature>
<dbReference type="GO" id="GO:0030170">
    <property type="term" value="F:pyridoxal phosphate binding"/>
    <property type="evidence" value="ECO:0007669"/>
    <property type="project" value="InterPro"/>
</dbReference>
<dbReference type="InterPro" id="IPR015421">
    <property type="entry name" value="PyrdxlP-dep_Trfase_major"/>
</dbReference>
<dbReference type="GO" id="GO:0004400">
    <property type="term" value="F:histidinol-phosphate transaminase activity"/>
    <property type="evidence" value="ECO:0007669"/>
    <property type="project" value="UniProtKB-UniRule"/>
</dbReference>
<dbReference type="InterPro" id="IPR015422">
    <property type="entry name" value="PyrdxlP-dep_Trfase_small"/>
</dbReference>
<keyword evidence="7 9" id="KW-0663">Pyridoxal phosphate</keyword>
<keyword evidence="5 9" id="KW-0028">Amino-acid biosynthesis</keyword>
<evidence type="ECO:0000256" key="1">
    <source>
        <dbReference type="ARBA" id="ARBA00001933"/>
    </source>
</evidence>
<dbReference type="AlphaFoldDB" id="A0AAU7E1B6"/>
<evidence type="ECO:0000256" key="8">
    <source>
        <dbReference type="ARBA" id="ARBA00023102"/>
    </source>
</evidence>
<dbReference type="Gene3D" id="3.40.640.10">
    <property type="entry name" value="Type I PLP-dependent aspartate aminotransferase-like (Major domain)"/>
    <property type="match status" value="1"/>
</dbReference>
<dbReference type="InterPro" id="IPR004839">
    <property type="entry name" value="Aminotransferase_I/II_large"/>
</dbReference>
<evidence type="ECO:0000256" key="2">
    <source>
        <dbReference type="ARBA" id="ARBA00007970"/>
    </source>
</evidence>
<organism evidence="12">
    <name type="scientific">Jonesiaceae bacterium BS-20</name>
    <dbReference type="NCBI Taxonomy" id="3120821"/>
    <lineage>
        <taxon>Bacteria</taxon>
        <taxon>Bacillati</taxon>
        <taxon>Actinomycetota</taxon>
        <taxon>Actinomycetes</taxon>
        <taxon>Micrococcales</taxon>
        <taxon>Jonesiaceae</taxon>
    </lineage>
</organism>
<name>A0AAU7E1B6_9MICO</name>
<keyword evidence="6 9" id="KW-0808">Transferase</keyword>
<comment type="subunit">
    <text evidence="3 9">Homodimer.</text>
</comment>
<dbReference type="GO" id="GO:0000105">
    <property type="term" value="P:L-histidine biosynthetic process"/>
    <property type="evidence" value="ECO:0007669"/>
    <property type="project" value="UniProtKB-UniRule"/>
</dbReference>
<dbReference type="NCBIfam" id="NF002877">
    <property type="entry name" value="PRK03317.1"/>
    <property type="match status" value="1"/>
</dbReference>
<keyword evidence="8 9" id="KW-0368">Histidine biosynthesis</keyword>
<dbReference type="PANTHER" id="PTHR42885">
    <property type="entry name" value="HISTIDINOL-PHOSPHATE AMINOTRANSFERASE-RELATED"/>
    <property type="match status" value="1"/>
</dbReference>
<sequence>MSTLPDGAPTGLPLRTGIRGETPYGAPQLDVPHLLNTNENPYGPSPEVVATITAEVVAAATGLNRYPDREFSQLRTALRGYLAKESGVSLSPDQLWAANGSNEVMLHILQAFGGPGRTAVAFSPAYAMYSEYSRDTLTEYEAIAREEDFSIDLNKVAAELARIKPSVIFLTSPNNPTGTALSLDEIRAICEVAQTIDIDGAPAVVIVDEAYGEFRRTGNPSALELLAEFPNLAVTRTMSKAFALAGGRLGYLAASAEFVAALTIVRLPYHLSSVTQAVARAALQHADTLLATVDSLRRERDGLVTWLREQTYNGKPLIVADSDANFVFFGKFADRHSVWQGLLDRGVLIRESGPEGWLRVTVGTPEEMTAFKQALVEELGL</sequence>
<dbReference type="NCBIfam" id="TIGR01141">
    <property type="entry name" value="hisC"/>
    <property type="match status" value="1"/>
</dbReference>
<gene>
    <name evidence="9" type="primary">hisC</name>
    <name evidence="12" type="ORF">V5R04_04970</name>
</gene>
<evidence type="ECO:0000256" key="5">
    <source>
        <dbReference type="ARBA" id="ARBA00022605"/>
    </source>
</evidence>
<dbReference type="CDD" id="cd00609">
    <property type="entry name" value="AAT_like"/>
    <property type="match status" value="1"/>
</dbReference>
<dbReference type="Gene3D" id="3.90.1150.10">
    <property type="entry name" value="Aspartate Aminotransferase, domain 1"/>
    <property type="match status" value="1"/>
</dbReference>
<evidence type="ECO:0000256" key="3">
    <source>
        <dbReference type="ARBA" id="ARBA00011738"/>
    </source>
</evidence>
<dbReference type="EMBL" id="CP146203">
    <property type="protein sequence ID" value="XBH23158.1"/>
    <property type="molecule type" value="Genomic_DNA"/>
</dbReference>
<dbReference type="InterPro" id="IPR001917">
    <property type="entry name" value="Aminotrans_II_pyridoxalP_BS"/>
</dbReference>
<dbReference type="SUPFAM" id="SSF53383">
    <property type="entry name" value="PLP-dependent transferases"/>
    <property type="match status" value="1"/>
</dbReference>
<feature type="domain" description="Aminotransferase class I/classII large" evidence="11">
    <location>
        <begin position="35"/>
        <end position="372"/>
    </location>
</feature>
<proteinExistence type="inferred from homology"/>
<dbReference type="PANTHER" id="PTHR42885:SF2">
    <property type="entry name" value="HISTIDINOL-PHOSPHATE AMINOTRANSFERASE"/>
    <property type="match status" value="1"/>
</dbReference>
<evidence type="ECO:0000259" key="11">
    <source>
        <dbReference type="Pfam" id="PF00155"/>
    </source>
</evidence>
<evidence type="ECO:0000256" key="10">
    <source>
        <dbReference type="SAM" id="MobiDB-lite"/>
    </source>
</evidence>
<evidence type="ECO:0000256" key="4">
    <source>
        <dbReference type="ARBA" id="ARBA00022576"/>
    </source>
</evidence>
<evidence type="ECO:0000256" key="6">
    <source>
        <dbReference type="ARBA" id="ARBA00022679"/>
    </source>
</evidence>
<keyword evidence="4 9" id="KW-0032">Aminotransferase</keyword>
<dbReference type="InterPro" id="IPR015424">
    <property type="entry name" value="PyrdxlP-dep_Trfase"/>
</dbReference>
<dbReference type="EC" id="2.6.1.9" evidence="9"/>
<accession>A0AAU7E1B6</accession>
<comment type="cofactor">
    <cofactor evidence="1 9">
        <name>pyridoxal 5'-phosphate</name>
        <dbReference type="ChEBI" id="CHEBI:597326"/>
    </cofactor>
</comment>
<reference evidence="12" key="1">
    <citation type="submission" date="2024-02" db="EMBL/GenBank/DDBJ databases">
        <title>Tomenella chthoni gen. nov. sp. nov., a member of the family Jonesiaceae isolated from bat guano.</title>
        <authorList>
            <person name="Miller S.L."/>
            <person name="King J."/>
            <person name="Sankaranarayanan K."/>
            <person name="Lawson P.A."/>
        </authorList>
    </citation>
    <scope>NUCLEOTIDE SEQUENCE</scope>
    <source>
        <strain evidence="12">BS-20</strain>
    </source>
</reference>
<evidence type="ECO:0000256" key="7">
    <source>
        <dbReference type="ARBA" id="ARBA00022898"/>
    </source>
</evidence>